<proteinExistence type="predicted"/>
<comment type="caution">
    <text evidence="2">The sequence shown here is derived from an EMBL/GenBank/DDBJ whole genome shotgun (WGS) entry which is preliminary data.</text>
</comment>
<feature type="domain" description="Novel toxin 17" evidence="1">
    <location>
        <begin position="514"/>
        <end position="591"/>
    </location>
</feature>
<protein>
    <recommendedName>
        <fullName evidence="1">Novel toxin 17 domain-containing protein</fullName>
    </recommendedName>
</protein>
<keyword evidence="3" id="KW-1185">Reference proteome</keyword>
<dbReference type="Proteomes" id="UP000530928">
    <property type="component" value="Unassembled WGS sequence"/>
</dbReference>
<dbReference type="Pfam" id="PF15524">
    <property type="entry name" value="Ntox17"/>
    <property type="match status" value="1"/>
</dbReference>
<reference evidence="2 3" key="1">
    <citation type="submission" date="2020-07" db="EMBL/GenBank/DDBJ databases">
        <title>Genomic Encyclopedia of Type Strains, Phase IV (KMG-IV): sequencing the most valuable type-strain genomes for metagenomic binning, comparative biology and taxonomic classification.</title>
        <authorList>
            <person name="Goeker M."/>
        </authorList>
    </citation>
    <scope>NUCLEOTIDE SEQUENCE [LARGE SCALE GENOMIC DNA]</scope>
    <source>
        <strain evidence="2 3">DSM 45533</strain>
    </source>
</reference>
<dbReference type="RefSeq" id="WP_181611276.1">
    <property type="nucleotide sequence ID" value="NZ_BAABAM010000003.1"/>
</dbReference>
<dbReference type="AlphaFoldDB" id="A0A7W0HR30"/>
<evidence type="ECO:0000313" key="3">
    <source>
        <dbReference type="Proteomes" id="UP000530928"/>
    </source>
</evidence>
<dbReference type="CDD" id="cd20745">
    <property type="entry name" value="FIX_RhsA_AHH_HNH-like"/>
    <property type="match status" value="1"/>
</dbReference>
<organism evidence="2 3">
    <name type="scientific">Nonomuraea soli</name>
    <dbReference type="NCBI Taxonomy" id="1032476"/>
    <lineage>
        <taxon>Bacteria</taxon>
        <taxon>Bacillati</taxon>
        <taxon>Actinomycetota</taxon>
        <taxon>Actinomycetes</taxon>
        <taxon>Streptosporangiales</taxon>
        <taxon>Streptosporangiaceae</taxon>
        <taxon>Nonomuraea</taxon>
    </lineage>
</organism>
<dbReference type="EMBL" id="JACDUR010000004">
    <property type="protein sequence ID" value="MBA2892510.1"/>
    <property type="molecule type" value="Genomic_DNA"/>
</dbReference>
<accession>A0A7W0HR30</accession>
<evidence type="ECO:0000313" key="2">
    <source>
        <dbReference type="EMBL" id="MBA2892510.1"/>
    </source>
</evidence>
<dbReference type="InterPro" id="IPR029117">
    <property type="entry name" value="Ntox17"/>
</dbReference>
<name>A0A7W0HR30_9ACTN</name>
<gene>
    <name evidence="2" type="ORF">HNR30_003864</name>
</gene>
<sequence length="599" mass="66113">MPPPDRDSGGEFAGIDPVQLKGMIGDLDDVTSLINEKMSNLDRDFGRAGLGTKHITTLKTVSDWIHGELPMLRRRHSMTEQISKEQGVHGFTGSMVQSEWEGHFKTKEEAQAKAKELAGKYKHPAEFPDDVWEQIRKYQFDPDFAETFAKELGPEKLQLLAARAKSPDAWGDDEKATEGRFSALANILAVASHRGVIDDKWVEKMGLPLMADLMMHGTWNTQTLVRIGNQALKSMQLGGGNVITAKILDAVARNPIAAHELYKTNFELINTMAYGKHIGWINTKSPQLGDPLGRFMKAATVDAADVFERMNPGAKNPADELVLKLFQEVAEHKDERFPFEGVEDAFIEIVQRFFKGTYTEDLLPEGGLTWYQSVQLVADLVGIFDPTPISDGVSGLMSLGEGDWKGAMLSMAAMVPYFGDAAAKPIKTFMTLVKAFPALKIFFKVPDDVATDANKLKAYVKVITEGFDNLKNTLKNVDLKNPGKVMDALGVVNRLHTDAAKIYAKYPKWAERAKKLGLPTDGPVPFVPPKNWDPNRANAGSGITDAFGNVWQRGKQHGRGQNNVGKEWDVQVKKDGGLAKLTADGKHLNVEWETGRVGN</sequence>
<evidence type="ECO:0000259" key="1">
    <source>
        <dbReference type="Pfam" id="PF15524"/>
    </source>
</evidence>